<evidence type="ECO:0000313" key="5">
    <source>
        <dbReference type="EMBL" id="BCJ39700.1"/>
    </source>
</evidence>
<protein>
    <recommendedName>
        <fullName evidence="4">Alginate lyase domain-containing protein</fullName>
    </recommendedName>
</protein>
<evidence type="ECO:0000313" key="6">
    <source>
        <dbReference type="Proteomes" id="UP000676967"/>
    </source>
</evidence>
<dbReference type="PROSITE" id="PS51257">
    <property type="entry name" value="PROKAR_LIPOPROTEIN"/>
    <property type="match status" value="1"/>
</dbReference>
<dbReference type="InterPro" id="IPR008929">
    <property type="entry name" value="Chondroitin_lyas"/>
</dbReference>
<evidence type="ECO:0000256" key="2">
    <source>
        <dbReference type="ARBA" id="ARBA00023239"/>
    </source>
</evidence>
<keyword evidence="1 3" id="KW-0732">Signal</keyword>
<gene>
    <name evidence="5" type="ORF">Aiant_03570</name>
</gene>
<dbReference type="Gene3D" id="1.50.10.100">
    <property type="entry name" value="Chondroitin AC/alginate lyase"/>
    <property type="match status" value="1"/>
</dbReference>
<keyword evidence="2" id="KW-0456">Lyase</keyword>
<dbReference type="SUPFAM" id="SSF48230">
    <property type="entry name" value="Chondroitin AC/alginate lyase"/>
    <property type="match status" value="1"/>
</dbReference>
<evidence type="ECO:0000256" key="3">
    <source>
        <dbReference type="SAM" id="SignalP"/>
    </source>
</evidence>
<proteinExistence type="predicted"/>
<dbReference type="Proteomes" id="UP000676967">
    <property type="component" value="Chromosome"/>
</dbReference>
<dbReference type="Pfam" id="PF05426">
    <property type="entry name" value="Alginate_lyase"/>
    <property type="match status" value="1"/>
</dbReference>
<accession>A0ABN6C2F4</accession>
<feature type="signal peptide" evidence="3">
    <location>
        <begin position="1"/>
        <end position="27"/>
    </location>
</feature>
<sequence>MARRLIAVLAGAVTAVVLAACSGTADAATTTAAAPSSAPATPATGSKSFSHPGVLVSQAQLTFVKAKVKGDAQPWKKAYDAMMASPSASLDYTPAPVRVVECGPYSKPDIGCGAERRDAFAAYTLALAWSLTGDDRYAQRAITVMDAWSGTITAHTNSNDALQSSWTASVWPRAAEIIKYQYKKWPNAPRFATMLRKVYLPMAQADRSSWNGNWELTQLEATVGIAVHLDDQALYDKAIARFRKRVPAYIYLKSDGALPKAPPTTTIDTRAEIIKYWYDQTTFVDGISQETCRDFTHTGYGVAAISHIAETSRIQGHDLYPEVKDRLRHAMGFLSRYATGDLPAWLCGGKVDNRWVGPVTEVGFNALHNRMGVQMPATEKLTLSQRPAGNNNLMSAWETLTHANNPA</sequence>
<reference evidence="5 6" key="1">
    <citation type="submission" date="2020-08" db="EMBL/GenBank/DDBJ databases">
        <title>Whole genome shotgun sequence of Actinoplanes ianthinogenes NBRC 13996.</title>
        <authorList>
            <person name="Komaki H."/>
            <person name="Tamura T."/>
        </authorList>
    </citation>
    <scope>NUCLEOTIDE SEQUENCE [LARGE SCALE GENOMIC DNA]</scope>
    <source>
        <strain evidence="5 6">NBRC 13996</strain>
    </source>
</reference>
<evidence type="ECO:0000256" key="1">
    <source>
        <dbReference type="ARBA" id="ARBA00022729"/>
    </source>
</evidence>
<feature type="chain" id="PRO_5047198848" description="Alginate lyase domain-containing protein" evidence="3">
    <location>
        <begin position="28"/>
        <end position="407"/>
    </location>
</feature>
<evidence type="ECO:0000259" key="4">
    <source>
        <dbReference type="Pfam" id="PF05426"/>
    </source>
</evidence>
<name>A0ABN6C2F4_9ACTN</name>
<keyword evidence="6" id="KW-1185">Reference proteome</keyword>
<feature type="domain" description="Alginate lyase" evidence="4">
    <location>
        <begin position="112"/>
        <end position="339"/>
    </location>
</feature>
<organism evidence="5 6">
    <name type="scientific">Actinoplanes ianthinogenes</name>
    <dbReference type="NCBI Taxonomy" id="122358"/>
    <lineage>
        <taxon>Bacteria</taxon>
        <taxon>Bacillati</taxon>
        <taxon>Actinomycetota</taxon>
        <taxon>Actinomycetes</taxon>
        <taxon>Micromonosporales</taxon>
        <taxon>Micromonosporaceae</taxon>
        <taxon>Actinoplanes</taxon>
    </lineage>
</organism>
<dbReference type="EMBL" id="AP023356">
    <property type="protein sequence ID" value="BCJ39700.1"/>
    <property type="molecule type" value="Genomic_DNA"/>
</dbReference>
<dbReference type="InterPro" id="IPR008397">
    <property type="entry name" value="Alginate_lyase_dom"/>
</dbReference>